<protein>
    <submittedName>
        <fullName evidence="1">Uncharacterized protein</fullName>
    </submittedName>
</protein>
<organism evidence="1 2">
    <name type="scientific">Virgibacillus halodenitrificans</name>
    <name type="common">Bacillus halodenitrificans</name>
    <dbReference type="NCBI Taxonomy" id="1482"/>
    <lineage>
        <taxon>Bacteria</taxon>
        <taxon>Bacillati</taxon>
        <taxon>Bacillota</taxon>
        <taxon>Bacilli</taxon>
        <taxon>Bacillales</taxon>
        <taxon>Bacillaceae</taxon>
        <taxon>Virgibacillus</taxon>
    </lineage>
</organism>
<name>A0AAC9NKU6_VIRHA</name>
<evidence type="ECO:0000313" key="2">
    <source>
        <dbReference type="Proteomes" id="UP000182945"/>
    </source>
</evidence>
<dbReference type="Proteomes" id="UP000182945">
    <property type="component" value="Chromosome"/>
</dbReference>
<sequence length="61" mass="7010">MVISMILTFLESIFGNEKTNTKRQQFNILFDKFVPLKGASQEKDLAPNPVEKGQIAEERLR</sequence>
<proteinExistence type="predicted"/>
<reference evidence="1 2" key="1">
    <citation type="submission" date="2016-11" db="EMBL/GenBank/DDBJ databases">
        <title>Complete genome sequencing of Virgibacillus halodenitrificans PDB-F2.</title>
        <authorList>
            <person name="Sun Z."/>
            <person name="Zhou Y."/>
            <person name="Li H."/>
        </authorList>
    </citation>
    <scope>NUCLEOTIDE SEQUENCE [LARGE SCALE GENOMIC DNA]</scope>
    <source>
        <strain evidence="1 2">PDB-F2</strain>
    </source>
</reference>
<accession>A0AAC9NKU6</accession>
<dbReference type="KEGG" id="vhl:BME96_11865"/>
<dbReference type="AlphaFoldDB" id="A0AAC9NKU6"/>
<evidence type="ECO:0000313" key="1">
    <source>
        <dbReference type="EMBL" id="APC48847.1"/>
    </source>
</evidence>
<dbReference type="EMBL" id="CP017962">
    <property type="protein sequence ID" value="APC48847.1"/>
    <property type="molecule type" value="Genomic_DNA"/>
</dbReference>
<gene>
    <name evidence="1" type="ORF">BME96_11865</name>
</gene>